<dbReference type="Proteomes" id="UP000410492">
    <property type="component" value="Unassembled WGS sequence"/>
</dbReference>
<keyword evidence="2" id="KW-1185">Reference proteome</keyword>
<sequence>MGYCGSRRLRKIATTIVSSYQLFPSLFFGGQEFSII</sequence>
<dbReference type="AlphaFoldDB" id="A0A653D0U6"/>
<evidence type="ECO:0000313" key="2">
    <source>
        <dbReference type="Proteomes" id="UP000410492"/>
    </source>
</evidence>
<gene>
    <name evidence="1" type="ORF">CALMAC_LOCUS13347</name>
</gene>
<dbReference type="EMBL" id="CAACVG010009569">
    <property type="protein sequence ID" value="VEN53594.1"/>
    <property type="molecule type" value="Genomic_DNA"/>
</dbReference>
<proteinExistence type="predicted"/>
<evidence type="ECO:0000313" key="1">
    <source>
        <dbReference type="EMBL" id="VEN53594.1"/>
    </source>
</evidence>
<organism evidence="1 2">
    <name type="scientific">Callosobruchus maculatus</name>
    <name type="common">Southern cowpea weevil</name>
    <name type="synonym">Pulse bruchid</name>
    <dbReference type="NCBI Taxonomy" id="64391"/>
    <lineage>
        <taxon>Eukaryota</taxon>
        <taxon>Metazoa</taxon>
        <taxon>Ecdysozoa</taxon>
        <taxon>Arthropoda</taxon>
        <taxon>Hexapoda</taxon>
        <taxon>Insecta</taxon>
        <taxon>Pterygota</taxon>
        <taxon>Neoptera</taxon>
        <taxon>Endopterygota</taxon>
        <taxon>Coleoptera</taxon>
        <taxon>Polyphaga</taxon>
        <taxon>Cucujiformia</taxon>
        <taxon>Chrysomeloidea</taxon>
        <taxon>Chrysomelidae</taxon>
        <taxon>Bruchinae</taxon>
        <taxon>Bruchini</taxon>
        <taxon>Callosobruchus</taxon>
    </lineage>
</organism>
<reference evidence="1 2" key="1">
    <citation type="submission" date="2019-01" db="EMBL/GenBank/DDBJ databases">
        <authorList>
            <person name="Sayadi A."/>
        </authorList>
    </citation>
    <scope>NUCLEOTIDE SEQUENCE [LARGE SCALE GENOMIC DNA]</scope>
</reference>
<accession>A0A653D0U6</accession>
<name>A0A653D0U6_CALMS</name>
<protein>
    <submittedName>
        <fullName evidence="1">Uncharacterized protein</fullName>
    </submittedName>
</protein>